<dbReference type="SMART" id="SM00530">
    <property type="entry name" value="HTH_XRE"/>
    <property type="match status" value="1"/>
</dbReference>
<reference evidence="4" key="1">
    <citation type="journal article" date="2019" name="Int. J. Syst. Evol. Microbiol.">
        <title>The Global Catalogue of Microorganisms (GCM) 10K type strain sequencing project: providing services to taxonomists for standard genome sequencing and annotation.</title>
        <authorList>
            <consortium name="The Broad Institute Genomics Platform"/>
            <consortium name="The Broad Institute Genome Sequencing Center for Infectious Disease"/>
            <person name="Wu L."/>
            <person name="Ma J."/>
        </authorList>
    </citation>
    <scope>NUCLEOTIDE SEQUENCE [LARGE SCALE GENOMIC DNA]</scope>
    <source>
        <strain evidence="4">CECT 7956</strain>
    </source>
</reference>
<sequence>MITVNQNIRFLRKRMGLTQEKFATLLGVKRSLIGAYEEGRAVPPAENLAKLAQVFDISLDQLLNHSFIDFPLADIQQASKAIEEAREVDVPKHVFEDLKIEKPSFLENKKTATFQSDLFSAKSEETAINKTAGADTKIRYIAKEVQKQYLSDIDLKKSLEDYPVLSLPFFPKGYLRAFESNTDFPITESIIVGEKVENFDLIKNGENHLIFTKSQGMVYRRVFNQLSVKGTILTSADKASIGSAEFLKSDILELWFVKGYFSKSLPSPQLPLNDIQSKISDLKNQIDDLVNRQATL</sequence>
<dbReference type="RefSeq" id="WP_379836867.1">
    <property type="nucleotide sequence ID" value="NZ_JBHRYQ010000001.1"/>
</dbReference>
<dbReference type="InterPro" id="IPR001387">
    <property type="entry name" value="Cro/C1-type_HTH"/>
</dbReference>
<evidence type="ECO:0000313" key="4">
    <source>
        <dbReference type="Proteomes" id="UP001595616"/>
    </source>
</evidence>
<proteinExistence type="predicted"/>
<protein>
    <submittedName>
        <fullName evidence="3">Helix-turn-helix domain-containing protein</fullName>
    </submittedName>
</protein>
<evidence type="ECO:0000313" key="3">
    <source>
        <dbReference type="EMBL" id="MFC3810609.1"/>
    </source>
</evidence>
<evidence type="ECO:0000256" key="1">
    <source>
        <dbReference type="ARBA" id="ARBA00023125"/>
    </source>
</evidence>
<keyword evidence="4" id="KW-1185">Reference proteome</keyword>
<dbReference type="InterPro" id="IPR010982">
    <property type="entry name" value="Lambda_DNA-bd_dom_sf"/>
</dbReference>
<name>A0ABV7YTC5_9BACT</name>
<dbReference type="Gene3D" id="1.10.260.40">
    <property type="entry name" value="lambda repressor-like DNA-binding domains"/>
    <property type="match status" value="1"/>
</dbReference>
<accession>A0ABV7YTC5</accession>
<dbReference type="PANTHER" id="PTHR46558">
    <property type="entry name" value="TRACRIPTIONAL REGULATORY PROTEIN-RELATED-RELATED"/>
    <property type="match status" value="1"/>
</dbReference>
<keyword evidence="1" id="KW-0238">DNA-binding</keyword>
<feature type="domain" description="HTH cro/C1-type" evidence="2">
    <location>
        <begin position="8"/>
        <end position="62"/>
    </location>
</feature>
<dbReference type="EMBL" id="JBHRYQ010000001">
    <property type="protein sequence ID" value="MFC3810609.1"/>
    <property type="molecule type" value="Genomic_DNA"/>
</dbReference>
<dbReference type="CDD" id="cd00093">
    <property type="entry name" value="HTH_XRE"/>
    <property type="match status" value="1"/>
</dbReference>
<dbReference type="PROSITE" id="PS50943">
    <property type="entry name" value="HTH_CROC1"/>
    <property type="match status" value="1"/>
</dbReference>
<gene>
    <name evidence="3" type="ORF">ACFOOI_08090</name>
</gene>
<evidence type="ECO:0000259" key="2">
    <source>
        <dbReference type="PROSITE" id="PS50943"/>
    </source>
</evidence>
<dbReference type="Proteomes" id="UP001595616">
    <property type="component" value="Unassembled WGS sequence"/>
</dbReference>
<dbReference type="PANTHER" id="PTHR46558:SF11">
    <property type="entry name" value="HTH-TYPE TRANSCRIPTIONAL REGULATOR XRE"/>
    <property type="match status" value="1"/>
</dbReference>
<dbReference type="SUPFAM" id="SSF47413">
    <property type="entry name" value="lambda repressor-like DNA-binding domains"/>
    <property type="match status" value="1"/>
</dbReference>
<dbReference type="Pfam" id="PF01381">
    <property type="entry name" value="HTH_3"/>
    <property type="match status" value="1"/>
</dbReference>
<comment type="caution">
    <text evidence="3">The sequence shown here is derived from an EMBL/GenBank/DDBJ whole genome shotgun (WGS) entry which is preliminary data.</text>
</comment>
<organism evidence="3 4">
    <name type="scientific">Lacihabitans lacunae</name>
    <dbReference type="NCBI Taxonomy" id="1028214"/>
    <lineage>
        <taxon>Bacteria</taxon>
        <taxon>Pseudomonadati</taxon>
        <taxon>Bacteroidota</taxon>
        <taxon>Cytophagia</taxon>
        <taxon>Cytophagales</taxon>
        <taxon>Leadbetterellaceae</taxon>
        <taxon>Lacihabitans</taxon>
    </lineage>
</organism>